<protein>
    <submittedName>
        <fullName evidence="2">Uncharacterized protein</fullName>
    </submittedName>
</protein>
<proteinExistence type="predicted"/>
<feature type="non-terminal residue" evidence="2">
    <location>
        <position position="1"/>
    </location>
</feature>
<evidence type="ECO:0000256" key="1">
    <source>
        <dbReference type="SAM" id="MobiDB-lite"/>
    </source>
</evidence>
<dbReference type="EMBL" id="JAABOA010007458">
    <property type="protein sequence ID" value="KAF9541871.1"/>
    <property type="molecule type" value="Genomic_DNA"/>
</dbReference>
<gene>
    <name evidence="2" type="ORF">BGW38_009807</name>
</gene>
<accession>A0A9P6F4C0</accession>
<keyword evidence="3" id="KW-1185">Reference proteome</keyword>
<feature type="region of interest" description="Disordered" evidence="1">
    <location>
        <begin position="1"/>
        <end position="61"/>
    </location>
</feature>
<evidence type="ECO:0000313" key="3">
    <source>
        <dbReference type="Proteomes" id="UP000780801"/>
    </source>
</evidence>
<evidence type="ECO:0000313" key="2">
    <source>
        <dbReference type="EMBL" id="KAF9541871.1"/>
    </source>
</evidence>
<organism evidence="2 3">
    <name type="scientific">Lunasporangiospora selenospora</name>
    <dbReference type="NCBI Taxonomy" id="979761"/>
    <lineage>
        <taxon>Eukaryota</taxon>
        <taxon>Fungi</taxon>
        <taxon>Fungi incertae sedis</taxon>
        <taxon>Mucoromycota</taxon>
        <taxon>Mortierellomycotina</taxon>
        <taxon>Mortierellomycetes</taxon>
        <taxon>Mortierellales</taxon>
        <taxon>Mortierellaceae</taxon>
        <taxon>Lunasporangiospora</taxon>
    </lineage>
</organism>
<reference evidence="2" key="1">
    <citation type="journal article" date="2020" name="Fungal Divers.">
        <title>Resolving the Mortierellaceae phylogeny through synthesis of multi-gene phylogenetics and phylogenomics.</title>
        <authorList>
            <person name="Vandepol N."/>
            <person name="Liber J."/>
            <person name="Desiro A."/>
            <person name="Na H."/>
            <person name="Kennedy M."/>
            <person name="Barry K."/>
            <person name="Grigoriev I.V."/>
            <person name="Miller A.N."/>
            <person name="O'Donnell K."/>
            <person name="Stajich J.E."/>
            <person name="Bonito G."/>
        </authorList>
    </citation>
    <scope>NUCLEOTIDE SEQUENCE</scope>
    <source>
        <strain evidence="2">KOD1015</strain>
    </source>
</reference>
<dbReference type="AlphaFoldDB" id="A0A9P6F4C0"/>
<sequence length="61" mass="6394">NIEVREETTVMTTTSSMGDVIGGTERPTGAGVMEPPRAETPTPRLDGPRNDLPRGDTPGGD</sequence>
<dbReference type="Proteomes" id="UP000780801">
    <property type="component" value="Unassembled WGS sequence"/>
</dbReference>
<name>A0A9P6F4C0_9FUNG</name>
<feature type="non-terminal residue" evidence="2">
    <location>
        <position position="61"/>
    </location>
</feature>
<comment type="caution">
    <text evidence="2">The sequence shown here is derived from an EMBL/GenBank/DDBJ whole genome shotgun (WGS) entry which is preliminary data.</text>
</comment>